<keyword evidence="2" id="KW-1185">Reference proteome</keyword>
<proteinExistence type="predicted"/>
<dbReference type="PANTHER" id="PTHR17985">
    <property type="entry name" value="SER/THR-RICH PROTEIN T10 IN DGCR REGION"/>
    <property type="match status" value="1"/>
</dbReference>
<name>A0AAP0L6J6_9MAGN</name>
<organism evidence="1 2">
    <name type="scientific">Stephania yunnanensis</name>
    <dbReference type="NCBI Taxonomy" id="152371"/>
    <lineage>
        <taxon>Eukaryota</taxon>
        <taxon>Viridiplantae</taxon>
        <taxon>Streptophyta</taxon>
        <taxon>Embryophyta</taxon>
        <taxon>Tracheophyta</taxon>
        <taxon>Spermatophyta</taxon>
        <taxon>Magnoliopsida</taxon>
        <taxon>Ranunculales</taxon>
        <taxon>Menispermaceae</taxon>
        <taxon>Menispermoideae</taxon>
        <taxon>Cissampelideae</taxon>
        <taxon>Stephania</taxon>
    </lineage>
</organism>
<gene>
    <name evidence="1" type="ORF">Syun_005620</name>
</gene>
<dbReference type="EMBL" id="JBBNAF010000002">
    <property type="protein sequence ID" value="KAK9164718.1"/>
    <property type="molecule type" value="Genomic_DNA"/>
</dbReference>
<reference evidence="1 2" key="1">
    <citation type="submission" date="2024-01" db="EMBL/GenBank/DDBJ databases">
        <title>Genome assemblies of Stephania.</title>
        <authorList>
            <person name="Yang L."/>
        </authorList>
    </citation>
    <scope>NUCLEOTIDE SEQUENCE [LARGE SCALE GENOMIC DNA]</scope>
    <source>
        <strain evidence="1">YNDBR</strain>
        <tissue evidence="1">Leaf</tissue>
    </source>
</reference>
<dbReference type="Pfam" id="PF05742">
    <property type="entry name" value="TANGO2"/>
    <property type="match status" value="1"/>
</dbReference>
<dbReference type="PANTHER" id="PTHR17985:SF8">
    <property type="entry name" value="TRANSPORT AND GOLGI ORGANIZATION PROTEIN 2 HOMOLOG"/>
    <property type="match status" value="1"/>
</dbReference>
<evidence type="ECO:0000313" key="2">
    <source>
        <dbReference type="Proteomes" id="UP001420932"/>
    </source>
</evidence>
<dbReference type="InterPro" id="IPR008551">
    <property type="entry name" value="TANGO2"/>
</dbReference>
<sequence length="267" mass="30696">MCIGVFMWQSHPKYPLVLLLNRDEYHHRPTKPISWWEECGILGGRDEVAGGTWLGCTREGRLAFLTNVMEPPPLPELESRGELPVRFLKCGKSPMEFVNDLAIEADRYNGFNLVVADLCAKTMAYISNRPKGDPVRVREVSPGIHVVSNANDLDAPWHKAQRLHNNFKELLDKYSEGDFPSKVMVEQLMLDTVKADESRLPRIRSFEWEYNCSSIFIDFDNRRGHFGTRSTTALTVKASGEVSVYERHLENEGWEEHTVNYQIRKID</sequence>
<comment type="caution">
    <text evidence="1">The sequence shown here is derived from an EMBL/GenBank/DDBJ whole genome shotgun (WGS) entry which is preliminary data.</text>
</comment>
<protein>
    <submittedName>
        <fullName evidence="1">Uncharacterized protein</fullName>
    </submittedName>
</protein>
<dbReference type="AlphaFoldDB" id="A0AAP0L6J6"/>
<evidence type="ECO:0000313" key="1">
    <source>
        <dbReference type="EMBL" id="KAK9164718.1"/>
    </source>
</evidence>
<dbReference type="Proteomes" id="UP001420932">
    <property type="component" value="Unassembled WGS sequence"/>
</dbReference>
<accession>A0AAP0L6J6</accession>